<dbReference type="OrthoDB" id="5114244at2"/>
<feature type="region of interest" description="Disordered" evidence="2">
    <location>
        <begin position="1"/>
        <end position="24"/>
    </location>
</feature>
<feature type="domain" description="HTH cro/C1-type" evidence="3">
    <location>
        <begin position="30"/>
        <end position="84"/>
    </location>
</feature>
<dbReference type="Proteomes" id="UP000481339">
    <property type="component" value="Unassembled WGS sequence"/>
</dbReference>
<protein>
    <submittedName>
        <fullName evidence="4">Helix-turn-helix domain-containing protein</fullName>
    </submittedName>
</protein>
<dbReference type="SMART" id="SM00530">
    <property type="entry name" value="HTH_XRE"/>
    <property type="match status" value="1"/>
</dbReference>
<dbReference type="GO" id="GO:0005829">
    <property type="term" value="C:cytosol"/>
    <property type="evidence" value="ECO:0007669"/>
    <property type="project" value="TreeGrafter"/>
</dbReference>
<evidence type="ECO:0000313" key="4">
    <source>
        <dbReference type="EMBL" id="KAB1633757.1"/>
    </source>
</evidence>
<evidence type="ECO:0000256" key="1">
    <source>
        <dbReference type="ARBA" id="ARBA00023125"/>
    </source>
</evidence>
<dbReference type="CDD" id="cd02209">
    <property type="entry name" value="cupin_XRE_C"/>
    <property type="match status" value="1"/>
</dbReference>
<dbReference type="InterPro" id="IPR013096">
    <property type="entry name" value="Cupin_2"/>
</dbReference>
<dbReference type="PANTHER" id="PTHR46797">
    <property type="entry name" value="HTH-TYPE TRANSCRIPTIONAL REGULATOR"/>
    <property type="match status" value="1"/>
</dbReference>
<organism evidence="4 5">
    <name type="scientific">Pseudoclavibacter caeni</name>
    <dbReference type="NCBI Taxonomy" id="908846"/>
    <lineage>
        <taxon>Bacteria</taxon>
        <taxon>Bacillati</taxon>
        <taxon>Actinomycetota</taxon>
        <taxon>Actinomycetes</taxon>
        <taxon>Micrococcales</taxon>
        <taxon>Microbacteriaceae</taxon>
        <taxon>Pseudoclavibacter</taxon>
    </lineage>
</organism>
<dbReference type="AlphaFoldDB" id="A0A7C8FRE6"/>
<dbReference type="SUPFAM" id="SSF47413">
    <property type="entry name" value="lambda repressor-like DNA-binding domains"/>
    <property type="match status" value="1"/>
</dbReference>
<dbReference type="RefSeq" id="WP_158035594.1">
    <property type="nucleotide sequence ID" value="NZ_BAAAZV010000018.1"/>
</dbReference>
<dbReference type="CDD" id="cd00093">
    <property type="entry name" value="HTH_XRE"/>
    <property type="match status" value="1"/>
</dbReference>
<dbReference type="Pfam" id="PF07883">
    <property type="entry name" value="Cupin_2"/>
    <property type="match status" value="1"/>
</dbReference>
<dbReference type="InterPro" id="IPR011051">
    <property type="entry name" value="RmlC_Cupin_sf"/>
</dbReference>
<dbReference type="GO" id="GO:0003700">
    <property type="term" value="F:DNA-binding transcription factor activity"/>
    <property type="evidence" value="ECO:0007669"/>
    <property type="project" value="TreeGrafter"/>
</dbReference>
<dbReference type="InterPro" id="IPR050807">
    <property type="entry name" value="TransReg_Diox_bact_type"/>
</dbReference>
<evidence type="ECO:0000313" key="5">
    <source>
        <dbReference type="Proteomes" id="UP000481339"/>
    </source>
</evidence>
<dbReference type="PROSITE" id="PS50943">
    <property type="entry name" value="HTH_CROC1"/>
    <property type="match status" value="1"/>
</dbReference>
<reference evidence="4 5" key="1">
    <citation type="submission" date="2019-09" db="EMBL/GenBank/DDBJ databases">
        <title>Phylogeny of genus Pseudoclavibacter and closely related genus.</title>
        <authorList>
            <person name="Li Y."/>
        </authorList>
    </citation>
    <scope>NUCLEOTIDE SEQUENCE [LARGE SCALE GENOMIC DNA]</scope>
    <source>
        <strain evidence="4 5">JCM 16921</strain>
    </source>
</reference>
<evidence type="ECO:0000259" key="3">
    <source>
        <dbReference type="PROSITE" id="PS50943"/>
    </source>
</evidence>
<sequence length="212" mass="22571">MTTRDTATSPFPEGAGRDDEPITTEIGPRLRMLRHERGVSLRDLAARLGISASALSQIENGRMLPSVNRLVTIMAALDLPLAFAFGGEGSGPEDVQTPGLGEVSVARAGEIEPIVLSTGVVYERLTPRPMPSLELFRSTYPPGSASSPPGEFLRHPGFESGHMLAGAVTVEYDDGTAYPLGEGDAISHPATRPHRIANRSAQPAVILWLTVH</sequence>
<dbReference type="SUPFAM" id="SSF51182">
    <property type="entry name" value="RmlC-like cupins"/>
    <property type="match status" value="1"/>
</dbReference>
<proteinExistence type="predicted"/>
<comment type="caution">
    <text evidence="4">The sequence shown here is derived from an EMBL/GenBank/DDBJ whole genome shotgun (WGS) entry which is preliminary data.</text>
</comment>
<dbReference type="Gene3D" id="1.10.260.40">
    <property type="entry name" value="lambda repressor-like DNA-binding domains"/>
    <property type="match status" value="1"/>
</dbReference>
<name>A0A7C8FRE6_9MICO</name>
<dbReference type="GO" id="GO:0003677">
    <property type="term" value="F:DNA binding"/>
    <property type="evidence" value="ECO:0007669"/>
    <property type="project" value="UniProtKB-KW"/>
</dbReference>
<dbReference type="InterPro" id="IPR014710">
    <property type="entry name" value="RmlC-like_jellyroll"/>
</dbReference>
<dbReference type="EMBL" id="WBKA01000001">
    <property type="protein sequence ID" value="KAB1633757.1"/>
    <property type="molecule type" value="Genomic_DNA"/>
</dbReference>
<gene>
    <name evidence="4" type="ORF">F8O02_02235</name>
</gene>
<keyword evidence="1" id="KW-0238">DNA-binding</keyword>
<dbReference type="InterPro" id="IPR001387">
    <property type="entry name" value="Cro/C1-type_HTH"/>
</dbReference>
<dbReference type="PANTHER" id="PTHR46797:SF2">
    <property type="entry name" value="TRANSCRIPTIONAL REGULATOR"/>
    <property type="match status" value="1"/>
</dbReference>
<keyword evidence="5" id="KW-1185">Reference proteome</keyword>
<dbReference type="Pfam" id="PF13560">
    <property type="entry name" value="HTH_31"/>
    <property type="match status" value="1"/>
</dbReference>
<accession>A0A7C8FRE6</accession>
<evidence type="ECO:0000256" key="2">
    <source>
        <dbReference type="SAM" id="MobiDB-lite"/>
    </source>
</evidence>
<dbReference type="InterPro" id="IPR010982">
    <property type="entry name" value="Lambda_DNA-bd_dom_sf"/>
</dbReference>
<dbReference type="Gene3D" id="2.60.120.10">
    <property type="entry name" value="Jelly Rolls"/>
    <property type="match status" value="1"/>
</dbReference>